<keyword evidence="2" id="KW-1185">Reference proteome</keyword>
<sequence length="60" mass="6871">MQKVIEFKKTNFWSSTVDIKLLNEKIASLNQDGWVVKSITSNMSVFGSMISYTLLLELNE</sequence>
<evidence type="ECO:0000313" key="2">
    <source>
        <dbReference type="Proteomes" id="UP000242258"/>
    </source>
</evidence>
<accession>A0A1E7Q3R4</accession>
<protein>
    <recommendedName>
        <fullName evidence="3">DUF4177 domain-containing protein</fullName>
    </recommendedName>
</protein>
<reference evidence="2" key="1">
    <citation type="submission" date="2016-09" db="EMBL/GenBank/DDBJ databases">
        <authorList>
            <person name="Wan X."/>
            <person name="Hou S."/>
        </authorList>
    </citation>
    <scope>NUCLEOTIDE SEQUENCE [LARGE SCALE GENOMIC DNA]</scope>
    <source>
        <strain evidence="2">KH87</strain>
    </source>
</reference>
<proteinExistence type="predicted"/>
<evidence type="ECO:0000313" key="1">
    <source>
        <dbReference type="EMBL" id="OEY68688.1"/>
    </source>
</evidence>
<organism evidence="1 2">
    <name type="scientific">Rheinheimera salexigens</name>
    <dbReference type="NCBI Taxonomy" id="1628148"/>
    <lineage>
        <taxon>Bacteria</taxon>
        <taxon>Pseudomonadati</taxon>
        <taxon>Pseudomonadota</taxon>
        <taxon>Gammaproteobacteria</taxon>
        <taxon>Chromatiales</taxon>
        <taxon>Chromatiaceae</taxon>
        <taxon>Rheinheimera</taxon>
    </lineage>
</organism>
<comment type="caution">
    <text evidence="1">The sequence shown here is derived from an EMBL/GenBank/DDBJ whole genome shotgun (WGS) entry which is preliminary data.</text>
</comment>
<name>A0A1E7Q3R4_9GAMM</name>
<dbReference type="Proteomes" id="UP000242258">
    <property type="component" value="Unassembled WGS sequence"/>
</dbReference>
<dbReference type="AlphaFoldDB" id="A0A1E7Q3R4"/>
<evidence type="ECO:0008006" key="3">
    <source>
        <dbReference type="Google" id="ProtNLM"/>
    </source>
</evidence>
<dbReference type="EMBL" id="MKEK01000001">
    <property type="protein sequence ID" value="OEY68688.1"/>
    <property type="molecule type" value="Genomic_DNA"/>
</dbReference>
<gene>
    <name evidence="1" type="ORF">BI198_03220</name>
</gene>